<evidence type="ECO:0000256" key="4">
    <source>
        <dbReference type="ARBA" id="ARBA00022840"/>
    </source>
</evidence>
<keyword evidence="6 9" id="KW-0215">Deoxyribonucleotide synthesis</keyword>
<dbReference type="GO" id="GO:0004748">
    <property type="term" value="F:ribonucleoside-diphosphate reductase activity, thioredoxin disulfide as acceptor"/>
    <property type="evidence" value="ECO:0007669"/>
    <property type="project" value="UniProtKB-EC"/>
</dbReference>
<gene>
    <name evidence="11" type="ORF">CEO22_127</name>
</gene>
<keyword evidence="3 8" id="KW-0547">Nucleotide-binding</keyword>
<sequence length="388" mass="43779">MQLTITKRDGATELFNADRINRSIERAAIGLTDPISKVTQVGTDTRLTLYEGITSEELDKATINAAVQNIKDDPEYDKIATRLLLKTVYKRVIGDYEDTDELKKGHNEKFINYIRTGIDNGILDPRMESNFNLTELASALVIERDELFVYAGLSSLIDRYTVKDNRQQPAETPQYCFMRVAMGLSYNEKDPTQWAIRFYEKMSKHEYIAGGSTNIHAGTIRPALSNCFLMEIQDDIDHIAKSVADVMKLSKASGGIGASITKLRATGSPLSSNNTTSSGPTPFAKIIDTAIRAIQRGGKKKGALCFYMENWHIDFPEFLDWKHNAGDDYMRMRTANTAVFLSDEFMKRVEAGDDWYMFDPAETADLNELYGQAFSKRYTHYVKEAKPT</sequence>
<evidence type="ECO:0000256" key="6">
    <source>
        <dbReference type="ARBA" id="ARBA00023116"/>
    </source>
</evidence>
<evidence type="ECO:0000256" key="2">
    <source>
        <dbReference type="ARBA" id="ARBA00012274"/>
    </source>
</evidence>
<dbReference type="EC" id="1.17.4.1" evidence="2 9"/>
<evidence type="ECO:0000256" key="7">
    <source>
        <dbReference type="ARBA" id="ARBA00047754"/>
    </source>
</evidence>
<organism evidence="11 12">
    <name type="scientific">Candidatus Berkelbacteria bacterium Gr01-1014_85</name>
    <dbReference type="NCBI Taxonomy" id="2017150"/>
    <lineage>
        <taxon>Bacteria</taxon>
        <taxon>Candidatus Berkelbacteria</taxon>
    </lineage>
</organism>
<keyword evidence="5 9" id="KW-0560">Oxidoreductase</keyword>
<evidence type="ECO:0000313" key="11">
    <source>
        <dbReference type="EMBL" id="TSC66343.1"/>
    </source>
</evidence>
<comment type="function">
    <text evidence="9">Provides the precursors necessary for DNA synthesis. Catalyzes the biosynthesis of deoxyribonucleotides from the corresponding ribonucleotides.</text>
</comment>
<accession>A0A554JD63</accession>
<dbReference type="Pfam" id="PF03477">
    <property type="entry name" value="ATP-cone"/>
    <property type="match status" value="1"/>
</dbReference>
<evidence type="ECO:0000259" key="10">
    <source>
        <dbReference type="PROSITE" id="PS51161"/>
    </source>
</evidence>
<dbReference type="AlphaFoldDB" id="A0A554JD63"/>
<proteinExistence type="inferred from homology"/>
<comment type="similarity">
    <text evidence="1 9">Belongs to the ribonucleoside diphosphate reductase large chain family.</text>
</comment>
<evidence type="ECO:0000313" key="12">
    <source>
        <dbReference type="Proteomes" id="UP000316253"/>
    </source>
</evidence>
<evidence type="ECO:0000256" key="9">
    <source>
        <dbReference type="RuleBase" id="RU003410"/>
    </source>
</evidence>
<dbReference type="InterPro" id="IPR039718">
    <property type="entry name" value="Rrm1"/>
</dbReference>
<evidence type="ECO:0000256" key="5">
    <source>
        <dbReference type="ARBA" id="ARBA00023002"/>
    </source>
</evidence>
<dbReference type="InterPro" id="IPR013509">
    <property type="entry name" value="RNR_lsu_N"/>
</dbReference>
<reference evidence="11 12" key="1">
    <citation type="submission" date="2017-08" db="EMBL/GenBank/DDBJ databases">
        <title>Mechanisms for carbon and nitrogen cycling indicate functional differentiation within the Candidate Phyla Radiation.</title>
        <authorList>
            <person name="Danczak R.E."/>
            <person name="Johnston M.D."/>
            <person name="Kenah C."/>
            <person name="Slattery M."/>
            <person name="Wrighton K.C."/>
            <person name="Wilkins M.J."/>
        </authorList>
    </citation>
    <scope>NUCLEOTIDE SEQUENCE [LARGE SCALE GENOMIC DNA]</scope>
    <source>
        <strain evidence="11">Gr01-1014_85</strain>
    </source>
</reference>
<dbReference type="InterPro" id="IPR000788">
    <property type="entry name" value="RNR_lg_C"/>
</dbReference>
<evidence type="ECO:0000256" key="3">
    <source>
        <dbReference type="ARBA" id="ARBA00022741"/>
    </source>
</evidence>
<feature type="domain" description="ATP-cone" evidence="10">
    <location>
        <begin position="3"/>
        <end position="94"/>
    </location>
</feature>
<comment type="caution">
    <text evidence="11">The sequence shown here is derived from an EMBL/GenBank/DDBJ whole genome shotgun (WGS) entry which is preliminary data.</text>
</comment>
<evidence type="ECO:0000256" key="1">
    <source>
        <dbReference type="ARBA" id="ARBA00010406"/>
    </source>
</evidence>
<keyword evidence="4 8" id="KW-0067">ATP-binding</keyword>
<dbReference type="PROSITE" id="PS51161">
    <property type="entry name" value="ATP_CONE"/>
    <property type="match status" value="1"/>
</dbReference>
<protein>
    <recommendedName>
        <fullName evidence="2 9">Ribonucleoside-diphosphate reductase</fullName>
        <ecNumber evidence="2 9">1.17.4.1</ecNumber>
    </recommendedName>
</protein>
<dbReference type="GO" id="GO:0005524">
    <property type="term" value="F:ATP binding"/>
    <property type="evidence" value="ECO:0007669"/>
    <property type="project" value="UniProtKB-UniRule"/>
</dbReference>
<dbReference type="InterPro" id="IPR008926">
    <property type="entry name" value="RNR_R1-su_N"/>
</dbReference>
<dbReference type="GO" id="GO:0005971">
    <property type="term" value="C:ribonucleoside-diphosphate reductase complex"/>
    <property type="evidence" value="ECO:0007669"/>
    <property type="project" value="TreeGrafter"/>
</dbReference>
<name>A0A554JD63_9BACT</name>
<dbReference type="Gene3D" id="3.20.70.20">
    <property type="match status" value="1"/>
</dbReference>
<dbReference type="UniPathway" id="UPA00326"/>
<dbReference type="InterPro" id="IPR005144">
    <property type="entry name" value="ATP-cone_dom"/>
</dbReference>
<dbReference type="SUPFAM" id="SSF48168">
    <property type="entry name" value="R1 subunit of ribonucleotide reductase, N-terminal domain"/>
    <property type="match status" value="1"/>
</dbReference>
<dbReference type="SUPFAM" id="SSF51998">
    <property type="entry name" value="PFL-like glycyl radical enzymes"/>
    <property type="match status" value="1"/>
</dbReference>
<evidence type="ECO:0000256" key="8">
    <source>
        <dbReference type="PROSITE-ProRule" id="PRU00492"/>
    </source>
</evidence>
<dbReference type="Proteomes" id="UP000316253">
    <property type="component" value="Unassembled WGS sequence"/>
</dbReference>
<dbReference type="PANTHER" id="PTHR11573">
    <property type="entry name" value="RIBONUCLEOSIDE-DIPHOSPHATE REDUCTASE LARGE CHAIN"/>
    <property type="match status" value="1"/>
</dbReference>
<dbReference type="GO" id="GO:0009263">
    <property type="term" value="P:deoxyribonucleotide biosynthetic process"/>
    <property type="evidence" value="ECO:0007669"/>
    <property type="project" value="UniProtKB-KW"/>
</dbReference>
<dbReference type="EMBL" id="VMFD01000009">
    <property type="protein sequence ID" value="TSC66343.1"/>
    <property type="molecule type" value="Genomic_DNA"/>
</dbReference>
<dbReference type="PANTHER" id="PTHR11573:SF6">
    <property type="entry name" value="RIBONUCLEOSIDE-DIPHOSPHATE REDUCTASE LARGE SUBUNIT"/>
    <property type="match status" value="1"/>
</dbReference>
<dbReference type="Pfam" id="PF00317">
    <property type="entry name" value="Ribonuc_red_lgN"/>
    <property type="match status" value="1"/>
</dbReference>
<dbReference type="Pfam" id="PF02867">
    <property type="entry name" value="Ribonuc_red_lgC"/>
    <property type="match status" value="1"/>
</dbReference>
<comment type="catalytic activity">
    <reaction evidence="7 9">
        <text>a 2'-deoxyribonucleoside 5'-diphosphate + [thioredoxin]-disulfide + H2O = a ribonucleoside 5'-diphosphate + [thioredoxin]-dithiol</text>
        <dbReference type="Rhea" id="RHEA:23252"/>
        <dbReference type="Rhea" id="RHEA-COMP:10698"/>
        <dbReference type="Rhea" id="RHEA-COMP:10700"/>
        <dbReference type="ChEBI" id="CHEBI:15377"/>
        <dbReference type="ChEBI" id="CHEBI:29950"/>
        <dbReference type="ChEBI" id="CHEBI:50058"/>
        <dbReference type="ChEBI" id="CHEBI:57930"/>
        <dbReference type="ChEBI" id="CHEBI:73316"/>
        <dbReference type="EC" id="1.17.4.1"/>
    </reaction>
</comment>